<dbReference type="RefSeq" id="WP_132584084.1">
    <property type="nucleotide sequence ID" value="NZ_SMAJ01000013.1"/>
</dbReference>
<evidence type="ECO:0000313" key="4">
    <source>
        <dbReference type="EMBL" id="TCT04084.1"/>
    </source>
</evidence>
<dbReference type="Pfam" id="PF04375">
    <property type="entry name" value="HemX"/>
    <property type="match status" value="1"/>
</dbReference>
<protein>
    <submittedName>
        <fullName evidence="4">Uroporphyrin-3 C-methyltransferase</fullName>
    </submittedName>
</protein>
<proteinExistence type="predicted"/>
<dbReference type="Proteomes" id="UP000295525">
    <property type="component" value="Unassembled WGS sequence"/>
</dbReference>
<evidence type="ECO:0000256" key="1">
    <source>
        <dbReference type="SAM" id="Coils"/>
    </source>
</evidence>
<evidence type="ECO:0000256" key="3">
    <source>
        <dbReference type="SAM" id="Phobius"/>
    </source>
</evidence>
<name>A0A4R3LUB2_9BURK</name>
<sequence length="424" mass="44927">MIDKKPESPEASPLAAGKKESSPGNAAAATGPRGAAKPRKRYALPIAFVIVVLVALALGAGVWYQQKMFKQSQAAVSSQVAASSSVANQASEQAQQAISLAQSQASQLAALQASLHESQSRYQSLEQAFQNLTDSGSDVALVNDVDQLVTIAHQQLSLGGNVANAIVALETAQTQLARANRASLASLQQTINGDLDRLRLVTSIDVPLLTGRLDELSQLIGKAPLWVPDDAAPKVSRVVASQAPEPATAQDNAAGADANWWEQTLATARTWSASAWTSLASDLGKFISVRRAQDPAALLMSPDQASQLRENLRLRIMTAQLALLMHQPDLWKTETQALVKAIDTRYDGQADETRQAHKLAEQLAQTSIDLKLPTVNNSLQALETLRDASARAAQEANTAARPAPDSNTAAKTPATPAQPAAPRE</sequence>
<dbReference type="PANTHER" id="PTHR38043">
    <property type="entry name" value="PROTEIN HEMX"/>
    <property type="match status" value="1"/>
</dbReference>
<dbReference type="InterPro" id="IPR007470">
    <property type="entry name" value="HemX"/>
</dbReference>
<feature type="region of interest" description="Disordered" evidence="2">
    <location>
        <begin position="390"/>
        <end position="424"/>
    </location>
</feature>
<evidence type="ECO:0000313" key="5">
    <source>
        <dbReference type="Proteomes" id="UP000295525"/>
    </source>
</evidence>
<keyword evidence="3" id="KW-0812">Transmembrane</keyword>
<gene>
    <name evidence="4" type="ORF">EDC26_11362</name>
</gene>
<keyword evidence="5" id="KW-1185">Reference proteome</keyword>
<feature type="transmembrane region" description="Helical" evidence="3">
    <location>
        <begin position="42"/>
        <end position="64"/>
    </location>
</feature>
<keyword evidence="1" id="KW-0175">Coiled coil</keyword>
<reference evidence="4 5" key="1">
    <citation type="submission" date="2019-03" db="EMBL/GenBank/DDBJ databases">
        <title>Genomic Encyclopedia of Type Strains, Phase IV (KMG-IV): sequencing the most valuable type-strain genomes for metagenomic binning, comparative biology and taxonomic classification.</title>
        <authorList>
            <person name="Goeker M."/>
        </authorList>
    </citation>
    <scope>NUCLEOTIDE SEQUENCE [LARGE SCALE GENOMIC DNA]</scope>
    <source>
        <strain evidence="4 5">DSM 24591</strain>
    </source>
</reference>
<feature type="compositionally biased region" description="Low complexity" evidence="2">
    <location>
        <begin position="23"/>
        <end position="35"/>
    </location>
</feature>
<accession>A0A4R3LUB2</accession>
<keyword evidence="3" id="KW-0472">Membrane</keyword>
<keyword evidence="4" id="KW-0808">Transferase</keyword>
<dbReference type="EMBL" id="SMAJ01000013">
    <property type="protein sequence ID" value="TCT04084.1"/>
    <property type="molecule type" value="Genomic_DNA"/>
</dbReference>
<feature type="coiled-coil region" evidence="1">
    <location>
        <begin position="108"/>
        <end position="135"/>
    </location>
</feature>
<feature type="region of interest" description="Disordered" evidence="2">
    <location>
        <begin position="1"/>
        <end position="35"/>
    </location>
</feature>
<dbReference type="GO" id="GO:0008168">
    <property type="term" value="F:methyltransferase activity"/>
    <property type="evidence" value="ECO:0007669"/>
    <property type="project" value="UniProtKB-KW"/>
</dbReference>
<comment type="caution">
    <text evidence="4">The sequence shown here is derived from an EMBL/GenBank/DDBJ whole genome shotgun (WGS) entry which is preliminary data.</text>
</comment>
<evidence type="ECO:0000256" key="2">
    <source>
        <dbReference type="SAM" id="MobiDB-lite"/>
    </source>
</evidence>
<keyword evidence="4" id="KW-0489">Methyltransferase</keyword>
<organism evidence="4 5">
    <name type="scientific">Paralcaligenes ureilyticus</name>
    <dbReference type="NCBI Taxonomy" id="627131"/>
    <lineage>
        <taxon>Bacteria</taxon>
        <taxon>Pseudomonadati</taxon>
        <taxon>Pseudomonadota</taxon>
        <taxon>Betaproteobacteria</taxon>
        <taxon>Burkholderiales</taxon>
        <taxon>Alcaligenaceae</taxon>
        <taxon>Paralcaligenes</taxon>
    </lineage>
</organism>
<keyword evidence="3" id="KW-1133">Transmembrane helix</keyword>
<dbReference type="PANTHER" id="PTHR38043:SF1">
    <property type="entry name" value="PROTEIN HEMX"/>
    <property type="match status" value="1"/>
</dbReference>
<dbReference type="OrthoDB" id="9787650at2"/>
<dbReference type="AlphaFoldDB" id="A0A4R3LUB2"/>
<dbReference type="GO" id="GO:0032259">
    <property type="term" value="P:methylation"/>
    <property type="evidence" value="ECO:0007669"/>
    <property type="project" value="UniProtKB-KW"/>
</dbReference>